<dbReference type="AlphaFoldDB" id="A0AAE1E292"/>
<accession>A0AAE1E292</accession>
<protein>
    <submittedName>
        <fullName evidence="1">Uncharacterized protein</fullName>
    </submittedName>
</protein>
<comment type="caution">
    <text evidence="1">The sequence shown here is derived from an EMBL/GenBank/DDBJ whole genome shotgun (WGS) entry which is preliminary data.</text>
</comment>
<sequence length="314" mass="36084">MGHRPVSPFCLVVDCRGACYLSDADRTMSPLPVRGHTRISKQRPFAQISSRAFFLSYVRVSVGEELFFLSYVRVSVGEELFFLSYVRVSVGEELFFLSYVRVSVGEELFFLSYVRVSVGEELFFLSYVRVSVGEELFFSSYFRVSVGEELFFLSYSRICGGEELFFLSYVRVSVGEELFFLSYVRVSVGEELFFLSYVRVSVGEELFFLSYVRVSVVMRDRGTPQPSGIIEDCGYWWPRSIHYSLGCYFRSLRFQPAQSVHNEEPEIESTILSLPARRISRLFVAFECIETLESTVCLTRACQESEIVTSLNTL</sequence>
<reference evidence="1" key="1">
    <citation type="journal article" date="2023" name="G3 (Bethesda)">
        <title>A reference genome for the long-term kleptoplast-retaining sea slug Elysia crispata morphotype clarki.</title>
        <authorList>
            <person name="Eastman K.E."/>
            <person name="Pendleton A.L."/>
            <person name="Shaikh M.A."/>
            <person name="Suttiyut T."/>
            <person name="Ogas R."/>
            <person name="Tomko P."/>
            <person name="Gavelis G."/>
            <person name="Widhalm J.R."/>
            <person name="Wisecaver J.H."/>
        </authorList>
    </citation>
    <scope>NUCLEOTIDE SEQUENCE</scope>
    <source>
        <strain evidence="1">ECLA1</strain>
    </source>
</reference>
<gene>
    <name evidence="1" type="ORF">RRG08_011536</name>
</gene>
<proteinExistence type="predicted"/>
<dbReference type="EMBL" id="JAWDGP010001431">
    <property type="protein sequence ID" value="KAK3791744.1"/>
    <property type="molecule type" value="Genomic_DNA"/>
</dbReference>
<name>A0AAE1E292_9GAST</name>
<keyword evidence="2" id="KW-1185">Reference proteome</keyword>
<evidence type="ECO:0000313" key="2">
    <source>
        <dbReference type="Proteomes" id="UP001283361"/>
    </source>
</evidence>
<evidence type="ECO:0000313" key="1">
    <source>
        <dbReference type="EMBL" id="KAK3791744.1"/>
    </source>
</evidence>
<organism evidence="1 2">
    <name type="scientific">Elysia crispata</name>
    <name type="common">lettuce slug</name>
    <dbReference type="NCBI Taxonomy" id="231223"/>
    <lineage>
        <taxon>Eukaryota</taxon>
        <taxon>Metazoa</taxon>
        <taxon>Spiralia</taxon>
        <taxon>Lophotrochozoa</taxon>
        <taxon>Mollusca</taxon>
        <taxon>Gastropoda</taxon>
        <taxon>Heterobranchia</taxon>
        <taxon>Euthyneura</taxon>
        <taxon>Panpulmonata</taxon>
        <taxon>Sacoglossa</taxon>
        <taxon>Placobranchoidea</taxon>
        <taxon>Plakobranchidae</taxon>
        <taxon>Elysia</taxon>
    </lineage>
</organism>
<dbReference type="Proteomes" id="UP001283361">
    <property type="component" value="Unassembled WGS sequence"/>
</dbReference>